<evidence type="ECO:0000313" key="2">
    <source>
        <dbReference type="EMBL" id="GAA4500786.1"/>
    </source>
</evidence>
<dbReference type="RefSeq" id="WP_345013205.1">
    <property type="nucleotide sequence ID" value="NZ_BAABFC010000014.1"/>
</dbReference>
<sequence>MRASALLVLSLLLGGCAASWPEQASLNPQVGQQPAGLYQGQSLSLQAQDKRLASQVITIKFDGEPVVKVPNQVAPAELLRQKLEQGFAQQGLSQGGMDSPEMTLIINALEAQVTKPGLLYKTRTQLQIKLELRHNGLYLGKSFGKNSTEDSASRPDVPGIEKTLNQQLSTLLDQVLVDQEIRSFIKG</sequence>
<proteinExistence type="predicted"/>
<dbReference type="Proteomes" id="UP001501321">
    <property type="component" value="Unassembled WGS sequence"/>
</dbReference>
<dbReference type="Pfam" id="PF03923">
    <property type="entry name" value="Lipoprotein_16"/>
    <property type="match status" value="1"/>
</dbReference>
<keyword evidence="3" id="KW-1185">Reference proteome</keyword>
<evidence type="ECO:0000256" key="1">
    <source>
        <dbReference type="SAM" id="SignalP"/>
    </source>
</evidence>
<accession>A0ABP8QDL2</accession>
<dbReference type="PROSITE" id="PS51257">
    <property type="entry name" value="PROKAR_LIPOPROTEIN"/>
    <property type="match status" value="1"/>
</dbReference>
<name>A0ABP8QDL2_9GAMM</name>
<organism evidence="2 3">
    <name type="scientific">Pseudaeromonas paramecii</name>
    <dbReference type="NCBI Taxonomy" id="2138166"/>
    <lineage>
        <taxon>Bacteria</taxon>
        <taxon>Pseudomonadati</taxon>
        <taxon>Pseudomonadota</taxon>
        <taxon>Gammaproteobacteria</taxon>
        <taxon>Aeromonadales</taxon>
        <taxon>Aeromonadaceae</taxon>
        <taxon>Pseudaeromonas</taxon>
    </lineage>
</organism>
<feature type="signal peptide" evidence="1">
    <location>
        <begin position="1"/>
        <end position="24"/>
    </location>
</feature>
<keyword evidence="1" id="KW-0732">Signal</keyword>
<protein>
    <submittedName>
        <fullName evidence="2">YajG family lipoprotein</fullName>
    </submittedName>
</protein>
<comment type="caution">
    <text evidence="2">The sequence shown here is derived from an EMBL/GenBank/DDBJ whole genome shotgun (WGS) entry which is preliminary data.</text>
</comment>
<dbReference type="InterPro" id="IPR005619">
    <property type="entry name" value="Uncharacterised_YajG"/>
</dbReference>
<feature type="chain" id="PRO_5045707575" evidence="1">
    <location>
        <begin position="25"/>
        <end position="187"/>
    </location>
</feature>
<evidence type="ECO:0000313" key="3">
    <source>
        <dbReference type="Proteomes" id="UP001501321"/>
    </source>
</evidence>
<dbReference type="EMBL" id="BAABFC010000014">
    <property type="protein sequence ID" value="GAA4500786.1"/>
    <property type="molecule type" value="Genomic_DNA"/>
</dbReference>
<keyword evidence="2" id="KW-0449">Lipoprotein</keyword>
<reference evidence="3" key="1">
    <citation type="journal article" date="2019" name="Int. J. Syst. Evol. Microbiol.">
        <title>The Global Catalogue of Microorganisms (GCM) 10K type strain sequencing project: providing services to taxonomists for standard genome sequencing and annotation.</title>
        <authorList>
            <consortium name="The Broad Institute Genomics Platform"/>
            <consortium name="The Broad Institute Genome Sequencing Center for Infectious Disease"/>
            <person name="Wu L."/>
            <person name="Ma J."/>
        </authorList>
    </citation>
    <scope>NUCLEOTIDE SEQUENCE [LARGE SCALE GENOMIC DNA]</scope>
    <source>
        <strain evidence="3">JCM 32226</strain>
    </source>
</reference>
<gene>
    <name evidence="2" type="ORF">GCM10023095_23020</name>
</gene>